<sequence>MIVANGKEKLPDEFEGPLEKYRPIHLQPRRGFVYCRPDKDFSRCGIVNAKYIYRVDPEGVVIHDLAWIGDMQMALLKEKYPGKFNRFPDWSEELVQSCCEGYWSDASTASPVWEYLFPSVRVVEVVSHQLIAPSATKGGWPP</sequence>
<reference evidence="1" key="1">
    <citation type="submission" date="2020-06" db="EMBL/GenBank/DDBJ databases">
        <title>Whole Genome Sequence of Bradyrhizobium sp. Strain 1S1.</title>
        <authorList>
            <person name="Bromfield E.S.P."/>
            <person name="Cloutier S."/>
        </authorList>
    </citation>
    <scope>NUCLEOTIDE SEQUENCE [LARGE SCALE GENOMIC DNA]</scope>
    <source>
        <strain evidence="1">1S1</strain>
    </source>
</reference>
<accession>A0A973VWG7</accession>
<dbReference type="RefSeq" id="WP_166209555.1">
    <property type="nucleotide sequence ID" value="NZ_CP088285.1"/>
</dbReference>
<evidence type="ECO:0000313" key="1">
    <source>
        <dbReference type="EMBL" id="NVI42819.1"/>
    </source>
</evidence>
<gene>
    <name evidence="1" type="ORF">HAP48_006830</name>
</gene>
<proteinExistence type="predicted"/>
<protein>
    <submittedName>
        <fullName evidence="1">Uncharacterized protein</fullName>
    </submittedName>
</protein>
<name>A0A973VWG7_9BRAD</name>
<comment type="caution">
    <text evidence="1">The sequence shown here is derived from an EMBL/GenBank/DDBJ whole genome shotgun (WGS) entry which is preliminary data.</text>
</comment>
<organism evidence="1">
    <name type="scientific">Bradyrhizobium septentrionale</name>
    <dbReference type="NCBI Taxonomy" id="1404411"/>
    <lineage>
        <taxon>Bacteria</taxon>
        <taxon>Pseudomonadati</taxon>
        <taxon>Pseudomonadota</taxon>
        <taxon>Alphaproteobacteria</taxon>
        <taxon>Hyphomicrobiales</taxon>
        <taxon>Nitrobacteraceae</taxon>
        <taxon>Bradyrhizobium</taxon>
    </lineage>
</organism>
<dbReference type="AlphaFoldDB" id="A0A973VWG7"/>
<dbReference type="EMBL" id="JAAOLE020000001">
    <property type="protein sequence ID" value="NVI42819.1"/>
    <property type="molecule type" value="Genomic_DNA"/>
</dbReference>